<dbReference type="AlphaFoldDB" id="H2BRI0"/>
<evidence type="ECO:0000313" key="4">
    <source>
        <dbReference type="Proteomes" id="UP000003844"/>
    </source>
</evidence>
<accession>H2BRI0</accession>
<organism evidence="3 4">
    <name type="scientific">Gillisia limnaea (strain DSM 15749 / LMG 21470 / R-8282)</name>
    <dbReference type="NCBI Taxonomy" id="865937"/>
    <lineage>
        <taxon>Bacteria</taxon>
        <taxon>Pseudomonadati</taxon>
        <taxon>Bacteroidota</taxon>
        <taxon>Flavobacteriia</taxon>
        <taxon>Flavobacteriales</taxon>
        <taxon>Flavobacteriaceae</taxon>
        <taxon>Gillisia</taxon>
    </lineage>
</organism>
<dbReference type="SUPFAM" id="SSF50156">
    <property type="entry name" value="PDZ domain-like"/>
    <property type="match status" value="1"/>
</dbReference>
<keyword evidence="4" id="KW-1185">Reference proteome</keyword>
<dbReference type="Proteomes" id="UP000003844">
    <property type="component" value="Unassembled WGS sequence"/>
</dbReference>
<reference evidence="4" key="1">
    <citation type="journal article" date="2012" name="Stand. Genomic Sci.">
        <title>Genome sequence of the Antarctic rhodopsins-containing flavobacterium Gillisia limnaea type strain (R-8282(T)).</title>
        <authorList>
            <person name="Riedel T."/>
            <person name="Held B."/>
            <person name="Nolan M."/>
            <person name="Lucas S."/>
            <person name="Lapidus A."/>
            <person name="Tice H."/>
            <person name="Del Rio T.G."/>
            <person name="Cheng J.F."/>
            <person name="Han C."/>
            <person name="Tapia R."/>
            <person name="Goodwin L.A."/>
            <person name="Pitluck S."/>
            <person name="Liolios K."/>
            <person name="Mavromatis K."/>
            <person name="Pagani I."/>
            <person name="Ivanova N."/>
            <person name="Mikhailova N."/>
            <person name="Pati A."/>
            <person name="Chen A."/>
            <person name="Palaniappan K."/>
            <person name="Land M."/>
            <person name="Rohde M."/>
            <person name="Tindall B.J."/>
            <person name="Detter J.C."/>
            <person name="Goker M."/>
            <person name="Bristow J."/>
            <person name="Eisen J.A."/>
            <person name="Markowitz V."/>
            <person name="Hugenholtz P."/>
            <person name="Kyrpides N.C."/>
            <person name="Klenk H.P."/>
            <person name="Woyke T."/>
        </authorList>
    </citation>
    <scope>NUCLEOTIDE SEQUENCE [LARGE SCALE GENOMIC DNA]</scope>
    <source>
        <strain evidence="4">DSM 15749 / LMG 21470 / R-8282</strain>
    </source>
</reference>
<evidence type="ECO:0000259" key="1">
    <source>
        <dbReference type="Pfam" id="PF05299"/>
    </source>
</evidence>
<dbReference type="Gene3D" id="2.30.42.10">
    <property type="match status" value="1"/>
</dbReference>
<dbReference type="Pfam" id="PF17899">
    <property type="entry name" value="Peptidase_M61_N"/>
    <property type="match status" value="1"/>
</dbReference>
<dbReference type="InterPro" id="IPR040756">
    <property type="entry name" value="Peptidase_M61_N"/>
</dbReference>
<gene>
    <name evidence="3" type="ORF">Gilli_0351</name>
</gene>
<dbReference type="SUPFAM" id="SSF55486">
    <property type="entry name" value="Metalloproteases ('zincins'), catalytic domain"/>
    <property type="match status" value="1"/>
</dbReference>
<name>H2BRI0_GILLR</name>
<dbReference type="InterPro" id="IPR027268">
    <property type="entry name" value="Peptidase_M4/M1_CTD_sf"/>
</dbReference>
<dbReference type="InterPro" id="IPR036034">
    <property type="entry name" value="PDZ_sf"/>
</dbReference>
<evidence type="ECO:0000313" key="3">
    <source>
        <dbReference type="EMBL" id="EHQ04499.1"/>
    </source>
</evidence>
<sequence length="618" mass="70036">MAVLTVTYSCKTTQDLEKITPQPVVVNLDLVNVKNDKVKVTVDPGKLTGAQTTFYIPRTVPGTYSVDNYGKFIENMKAFDYLGKELLVAQKDDSSWLIDNAENLDKITYWVNDSFDVEGEEGIFSPAGTNIEKDKNFMLNLHGFVGYFENLTEQPYKLVINRPTGLIAGSSLKVSNTTSQQGSPAATIDSYNTKRYFEVVDNPIMYSKPDTTSISVEGMKVLLNVYSPNEVYSTKDIKAGVEEMISAQKEFLGEIDNTSNYAILLYLSDPEEMDARGFGALEHHTSTVVVLPETMPLDALKTTMTDVVSHEFFHILTPLNIHSNEIHYFDYNEPKMSKHLWMYEGVTEYFANLFQVNQDLISNDDFYDRMSDKIESSKNFDDSIPFTIMSENILEGPYKSDYYNVYLKGALIGMALDIRLRELSNGDMGILDMMKKLSEKYGKNKPFEDDALIPVIVSLTYPEIQEFFDTYVSGATPIPYAEFLEKVGVNYENTEVNTSYFIKGQVPYIDGDPETGVLFFRKNITLNSFLKQLGVENGDVIKSVNDADYNIENVYELVMKSQSWAEGEDIKMTLKRDGEEIILNGKITQPTDSQIKLREVNLPENDPKVQLRKAWLKN</sequence>
<dbReference type="Pfam" id="PF05299">
    <property type="entry name" value="Peptidase_M61"/>
    <property type="match status" value="1"/>
</dbReference>
<dbReference type="EMBL" id="JH594605">
    <property type="protein sequence ID" value="EHQ04499.1"/>
    <property type="molecule type" value="Genomic_DNA"/>
</dbReference>
<evidence type="ECO:0000259" key="2">
    <source>
        <dbReference type="Pfam" id="PF17899"/>
    </source>
</evidence>
<dbReference type="HOGENOM" id="CLU_022755_1_0_10"/>
<feature type="domain" description="Peptidase M61 N-terminal" evidence="2">
    <location>
        <begin position="27"/>
        <end position="208"/>
    </location>
</feature>
<dbReference type="InterPro" id="IPR007963">
    <property type="entry name" value="Peptidase_M61_catalytic"/>
</dbReference>
<dbReference type="Gene3D" id="2.60.40.3650">
    <property type="match status" value="1"/>
</dbReference>
<proteinExistence type="predicted"/>
<dbReference type="eggNOG" id="COG3975">
    <property type="taxonomic scope" value="Bacteria"/>
</dbReference>
<protein>
    <submittedName>
        <fullName evidence="3">Peptidase M61 domain protein</fullName>
    </submittedName>
</protein>
<dbReference type="Gene3D" id="1.10.390.10">
    <property type="entry name" value="Neutral Protease Domain 2"/>
    <property type="match status" value="1"/>
</dbReference>
<dbReference type="STRING" id="865937.Gilli_0351"/>
<feature type="domain" description="Peptidase M61 catalytic" evidence="1">
    <location>
        <begin position="305"/>
        <end position="379"/>
    </location>
</feature>